<feature type="compositionally biased region" description="Basic and acidic residues" evidence="2">
    <location>
        <begin position="1"/>
        <end position="14"/>
    </location>
</feature>
<accession>A0A6C7MLX0</accession>
<feature type="region of interest" description="Disordered" evidence="2">
    <location>
        <begin position="1"/>
        <end position="43"/>
    </location>
</feature>
<dbReference type="EMBL" id="AAHZVJ010000002">
    <property type="protein sequence ID" value="ECC0538310.1"/>
    <property type="molecule type" value="Genomic_DNA"/>
</dbReference>
<sequence length="195" mass="21832">MAVETERDKERLEMPEEEILQETENVEEESKKEESFTQSQVDSQVSKAVDKALSKAKSKWEQEQNSAIEKAKNDAAEYAKLTESQKQEADFKKKQDELAAQEAAFNSKRLLVEVKEDLQKEGLPISFAESLIGIGDNEKIKNAISGIKKEWDSQIAEKLKESARQSTPSETAPFKDKNGNPVSKAAMANAARIIK</sequence>
<comment type="caution">
    <text evidence="3">The sequence shown here is derived from an EMBL/GenBank/DDBJ whole genome shotgun (WGS) entry which is preliminary data.</text>
</comment>
<name>A0A6C7MLX0_LISMN</name>
<keyword evidence="1" id="KW-0175">Coiled coil</keyword>
<feature type="compositionally biased region" description="Acidic residues" evidence="2">
    <location>
        <begin position="15"/>
        <end position="27"/>
    </location>
</feature>
<feature type="coiled-coil region" evidence="1">
    <location>
        <begin position="68"/>
        <end position="104"/>
    </location>
</feature>
<evidence type="ECO:0000256" key="2">
    <source>
        <dbReference type="SAM" id="MobiDB-lite"/>
    </source>
</evidence>
<evidence type="ECO:0000313" key="3">
    <source>
        <dbReference type="EMBL" id="ECC0538310.1"/>
    </source>
</evidence>
<dbReference type="AlphaFoldDB" id="A0A6C7MLX0"/>
<protein>
    <submittedName>
        <fullName evidence="3">DUF4355 domain-containing protein</fullName>
    </submittedName>
</protein>
<reference evidence="3" key="1">
    <citation type="submission" date="2019-07" db="EMBL/GenBank/DDBJ databases">
        <authorList>
            <consortium name="GenomeTrakr: Next Generation Sequencing Network for Food Pathogen Tracability"/>
        </authorList>
    </citation>
    <scope>NUCLEOTIDE SEQUENCE</scope>
    <source>
        <strain evidence="3">CFSAN085147</strain>
    </source>
</reference>
<dbReference type="Pfam" id="PF14265">
    <property type="entry name" value="DUF4355"/>
    <property type="match status" value="1"/>
</dbReference>
<evidence type="ECO:0000256" key="1">
    <source>
        <dbReference type="SAM" id="Coils"/>
    </source>
</evidence>
<gene>
    <name evidence="3" type="ORF">FMU92_07975</name>
</gene>
<proteinExistence type="predicted"/>
<organism evidence="3">
    <name type="scientific">Listeria monocytogenes</name>
    <dbReference type="NCBI Taxonomy" id="1639"/>
    <lineage>
        <taxon>Bacteria</taxon>
        <taxon>Bacillati</taxon>
        <taxon>Bacillota</taxon>
        <taxon>Bacilli</taxon>
        <taxon>Bacillales</taxon>
        <taxon>Listeriaceae</taxon>
        <taxon>Listeria</taxon>
    </lineage>
</organism>
<dbReference type="InterPro" id="IPR025580">
    <property type="entry name" value="Gp46"/>
</dbReference>
<feature type="region of interest" description="Disordered" evidence="2">
    <location>
        <begin position="159"/>
        <end position="195"/>
    </location>
</feature>